<sequence length="225" mass="24668">MNKIFTLSFTLLSVLVSSQSMADMKNDQWQQYKAQKGIQELDAQFTKPAPAPAPQPEHEEHEPNVIIQVIESPAPAPEAAPVVETVEPVAEQEPSHSMVTVEFDGYVFKFGACKLAHRNIKCALTITSADTDGSLYLYATNGGSSSKLFDRNGNEYHPATIAIGNKSNSRYIKSRYIAGVTARGSVEFVNIKNDTRSISMFELGIQNIATNKAGVIQFRDVNLSL</sequence>
<dbReference type="EMBL" id="UOFJ01000665">
    <property type="protein sequence ID" value="VAW72504.1"/>
    <property type="molecule type" value="Genomic_DNA"/>
</dbReference>
<evidence type="ECO:0000313" key="1">
    <source>
        <dbReference type="EMBL" id="VAW72504.1"/>
    </source>
</evidence>
<gene>
    <name evidence="1" type="ORF">MNBD_GAMMA10-43</name>
</gene>
<proteinExistence type="predicted"/>
<name>A0A3B0YUE5_9ZZZZ</name>
<dbReference type="AlphaFoldDB" id="A0A3B0YUE5"/>
<accession>A0A3B0YUE5</accession>
<reference evidence="1" key="1">
    <citation type="submission" date="2018-06" db="EMBL/GenBank/DDBJ databases">
        <authorList>
            <person name="Zhirakovskaya E."/>
        </authorList>
    </citation>
    <scope>NUCLEOTIDE SEQUENCE</scope>
</reference>
<protein>
    <submittedName>
        <fullName evidence="1">Uncharacterized protein</fullName>
    </submittedName>
</protein>
<organism evidence="1">
    <name type="scientific">hydrothermal vent metagenome</name>
    <dbReference type="NCBI Taxonomy" id="652676"/>
    <lineage>
        <taxon>unclassified sequences</taxon>
        <taxon>metagenomes</taxon>
        <taxon>ecological metagenomes</taxon>
    </lineage>
</organism>